<evidence type="ECO:0000313" key="2">
    <source>
        <dbReference type="EMBL" id="CDI82274.1"/>
    </source>
</evidence>
<protein>
    <submittedName>
        <fullName evidence="2">Uncharacterized protein</fullName>
    </submittedName>
</protein>
<dbReference type="OrthoDB" id="339064at2759"/>
<dbReference type="VEuPathDB" id="ToxoDB:EAH_00065650"/>
<dbReference type="AlphaFoldDB" id="U6GUN1"/>
<sequence length="329" mass="33906">MSVSSLGAAVPAAYEETVSASDGGSVDSLFIADIHERREDKRRQLEAEETDSDEGDRGIINDLLRHFRHCCASRKKGRYAPAAAATAAASAPSAAAAAAASTLAAATKGPTRAQTYSVSGSSSSSSSSSSAARSTFVDRYMGDLAHVVQWRILLGAPGAPGALGGPPSLTTNQAAWAACRWCACIENNEKMCSKMLSYLLLAAEQQKAAVDISHAIKETPDFKCILFSRKLEGRGPEDVLGDFSGLYLSSAGGGAPSGGGPPGGGPPGGPLGGPLGGPSGAVYGVLQAPRVVGLFARRYGELEDFSVFNVNPLEKEGFPPSFIGFKSYV</sequence>
<proteinExistence type="predicted"/>
<gene>
    <name evidence="2" type="ORF">EAH_00065650</name>
</gene>
<feature type="region of interest" description="Disordered" evidence="1">
    <location>
        <begin position="254"/>
        <end position="273"/>
    </location>
</feature>
<name>U6GUN1_EIMAC</name>
<organism evidence="2 3">
    <name type="scientific">Eimeria acervulina</name>
    <name type="common">Coccidian parasite</name>
    <dbReference type="NCBI Taxonomy" id="5801"/>
    <lineage>
        <taxon>Eukaryota</taxon>
        <taxon>Sar</taxon>
        <taxon>Alveolata</taxon>
        <taxon>Apicomplexa</taxon>
        <taxon>Conoidasida</taxon>
        <taxon>Coccidia</taxon>
        <taxon>Eucoccidiorida</taxon>
        <taxon>Eimeriorina</taxon>
        <taxon>Eimeriidae</taxon>
        <taxon>Eimeria</taxon>
    </lineage>
</organism>
<reference evidence="2" key="2">
    <citation type="submission" date="2013-10" db="EMBL/GenBank/DDBJ databases">
        <authorList>
            <person name="Aslett M."/>
        </authorList>
    </citation>
    <scope>NUCLEOTIDE SEQUENCE</scope>
    <source>
        <strain evidence="2">Houghton</strain>
    </source>
</reference>
<evidence type="ECO:0000313" key="3">
    <source>
        <dbReference type="Proteomes" id="UP000018050"/>
    </source>
</evidence>
<dbReference type="RefSeq" id="XP_013248267.1">
    <property type="nucleotide sequence ID" value="XM_013392813.1"/>
</dbReference>
<reference evidence="2" key="1">
    <citation type="submission" date="2013-10" db="EMBL/GenBank/DDBJ databases">
        <title>Genomic analysis of the causative agents of coccidiosis in chickens.</title>
        <authorList>
            <person name="Reid A.J."/>
            <person name="Blake D."/>
            <person name="Billington K."/>
            <person name="Browne H."/>
            <person name="Dunn M."/>
            <person name="Hung S."/>
            <person name="Kawahara F."/>
            <person name="Miranda-Saavedra D."/>
            <person name="Mourier T."/>
            <person name="Nagra H."/>
            <person name="Otto T.D."/>
            <person name="Rawlings N."/>
            <person name="Sanchez A."/>
            <person name="Sanders M."/>
            <person name="Subramaniam C."/>
            <person name="Tay Y."/>
            <person name="Dear P."/>
            <person name="Doerig C."/>
            <person name="Gruber A."/>
            <person name="Parkinson J."/>
            <person name="Shirley M."/>
            <person name="Wan K.L."/>
            <person name="Berriman M."/>
            <person name="Tomley F."/>
            <person name="Pain A."/>
        </authorList>
    </citation>
    <scope>NUCLEOTIDE SEQUENCE</scope>
    <source>
        <strain evidence="2">Houghton</strain>
    </source>
</reference>
<keyword evidence="3" id="KW-1185">Reference proteome</keyword>
<dbReference type="EMBL" id="HG672211">
    <property type="protein sequence ID" value="CDI82274.1"/>
    <property type="molecule type" value="Genomic_DNA"/>
</dbReference>
<dbReference type="Proteomes" id="UP000018050">
    <property type="component" value="Unassembled WGS sequence"/>
</dbReference>
<evidence type="ECO:0000256" key="1">
    <source>
        <dbReference type="SAM" id="MobiDB-lite"/>
    </source>
</evidence>
<dbReference type="GeneID" id="25274635"/>
<accession>U6GUN1</accession>